<reference evidence="2" key="1">
    <citation type="submission" date="2015-07" db="EMBL/GenBank/DDBJ databases">
        <authorList>
            <person name="Teixeira M.M."/>
            <person name="Souza R.C."/>
            <person name="Almeida L.G."/>
            <person name="Vicente V.A."/>
            <person name="de Hoog S."/>
            <person name="Bocca A.L."/>
            <person name="de Almeida S.R."/>
            <person name="Vasconcelos A.T."/>
            <person name="Felipe M.S."/>
        </authorList>
    </citation>
    <scope>NUCLEOTIDE SEQUENCE [LARGE SCALE GENOMIC DNA]</scope>
    <source>
        <strain evidence="2">KSF</strain>
    </source>
</reference>
<dbReference type="VEuPathDB" id="FungiDB:CLCR_03779"/>
<comment type="caution">
    <text evidence="1">The sequence shown here is derived from an EMBL/GenBank/DDBJ whole genome shotgun (WGS) entry which is preliminary data.</text>
</comment>
<sequence length="73" mass="8147">MSTQVTLKGPRARLNLGPVDDSIRGVWYPPGGEMQRLLGCSLPSKEDWDVNETRTGGDSRDRAGLNVFATKWW</sequence>
<protein>
    <submittedName>
        <fullName evidence="1">Uncharacterized protein</fullName>
    </submittedName>
</protein>
<evidence type="ECO:0000313" key="2">
    <source>
        <dbReference type="Proteomes" id="UP000094526"/>
    </source>
</evidence>
<name>A0A1C1CFZ2_9EURO</name>
<proteinExistence type="predicted"/>
<gene>
    <name evidence="1" type="ORF">CLCR_03779</name>
</gene>
<dbReference type="EMBL" id="LGRB01000013">
    <property type="protein sequence ID" value="OCT47381.1"/>
    <property type="molecule type" value="Genomic_DNA"/>
</dbReference>
<dbReference type="AlphaFoldDB" id="A0A1C1CFZ2"/>
<keyword evidence="2" id="KW-1185">Reference proteome</keyword>
<accession>A0A1C1CFZ2</accession>
<dbReference type="Proteomes" id="UP000094526">
    <property type="component" value="Unassembled WGS sequence"/>
</dbReference>
<evidence type="ECO:0000313" key="1">
    <source>
        <dbReference type="EMBL" id="OCT47381.1"/>
    </source>
</evidence>
<organism evidence="1 2">
    <name type="scientific">Cladophialophora carrionii</name>
    <dbReference type="NCBI Taxonomy" id="86049"/>
    <lineage>
        <taxon>Eukaryota</taxon>
        <taxon>Fungi</taxon>
        <taxon>Dikarya</taxon>
        <taxon>Ascomycota</taxon>
        <taxon>Pezizomycotina</taxon>
        <taxon>Eurotiomycetes</taxon>
        <taxon>Chaetothyriomycetidae</taxon>
        <taxon>Chaetothyriales</taxon>
        <taxon>Herpotrichiellaceae</taxon>
        <taxon>Cladophialophora</taxon>
    </lineage>
</organism>